<evidence type="ECO:0000259" key="1">
    <source>
        <dbReference type="PROSITE" id="PS51408"/>
    </source>
</evidence>
<dbReference type="Gene3D" id="3.40.190.10">
    <property type="entry name" value="Periplasmic binding protein-like II"/>
    <property type="match status" value="1"/>
</dbReference>
<dbReference type="PRINTS" id="PR00422">
    <property type="entry name" value="TRANSFERRIN"/>
</dbReference>
<evidence type="ECO:0000313" key="2">
    <source>
        <dbReference type="EMBL" id="KAK2090928.1"/>
    </source>
</evidence>
<gene>
    <name evidence="2" type="ORF">P7K49_030212</name>
</gene>
<reference evidence="2 3" key="1">
    <citation type="submission" date="2023-05" db="EMBL/GenBank/DDBJ databases">
        <title>B98-5 Cell Line De Novo Hybrid Assembly: An Optical Mapping Approach.</title>
        <authorList>
            <person name="Kananen K."/>
            <person name="Auerbach J.A."/>
            <person name="Kautto E."/>
            <person name="Blachly J.S."/>
        </authorList>
    </citation>
    <scope>NUCLEOTIDE SEQUENCE [LARGE SCALE GENOMIC DNA]</scope>
    <source>
        <strain evidence="2">B95-8</strain>
        <tissue evidence="2">Cell line</tissue>
    </source>
</reference>
<dbReference type="Pfam" id="PF00405">
    <property type="entry name" value="Transferrin"/>
    <property type="match status" value="1"/>
</dbReference>
<dbReference type="PANTHER" id="PTHR11485">
    <property type="entry name" value="TRANSFERRIN"/>
    <property type="match status" value="1"/>
</dbReference>
<dbReference type="PROSITE" id="PS51408">
    <property type="entry name" value="TRANSFERRIN_LIKE_4"/>
    <property type="match status" value="1"/>
</dbReference>
<dbReference type="SMART" id="SM00094">
    <property type="entry name" value="TR_FER"/>
    <property type="match status" value="1"/>
</dbReference>
<feature type="domain" description="Transferrin-like" evidence="1">
    <location>
        <begin position="3"/>
        <end position="136"/>
    </location>
</feature>
<dbReference type="EMBL" id="JASSZA010000016">
    <property type="protein sequence ID" value="KAK2090928.1"/>
    <property type="molecule type" value="Genomic_DNA"/>
</dbReference>
<proteinExistence type="predicted"/>
<protein>
    <recommendedName>
        <fullName evidence="1">Transferrin-like domain-containing protein</fullName>
    </recommendedName>
</protein>
<keyword evidence="3" id="KW-1185">Reference proteome</keyword>
<name>A0ABQ9U1J6_SAGOE</name>
<accession>A0ABQ9U1J6</accession>
<dbReference type="Proteomes" id="UP001266305">
    <property type="component" value="Unassembled WGS sequence"/>
</dbReference>
<evidence type="ECO:0000313" key="3">
    <source>
        <dbReference type="Proteomes" id="UP001266305"/>
    </source>
</evidence>
<dbReference type="InterPro" id="IPR001156">
    <property type="entry name" value="Transferrin-like_dom"/>
</dbReference>
<dbReference type="PANTHER" id="PTHR11485:SF21">
    <property type="entry name" value="MELANOTRANSFERRIN"/>
    <property type="match status" value="1"/>
</dbReference>
<organism evidence="2 3">
    <name type="scientific">Saguinus oedipus</name>
    <name type="common">Cotton-top tamarin</name>
    <name type="synonym">Oedipomidas oedipus</name>
    <dbReference type="NCBI Taxonomy" id="9490"/>
    <lineage>
        <taxon>Eukaryota</taxon>
        <taxon>Metazoa</taxon>
        <taxon>Chordata</taxon>
        <taxon>Craniata</taxon>
        <taxon>Vertebrata</taxon>
        <taxon>Euteleostomi</taxon>
        <taxon>Mammalia</taxon>
        <taxon>Eutheria</taxon>
        <taxon>Euarchontoglires</taxon>
        <taxon>Primates</taxon>
        <taxon>Haplorrhini</taxon>
        <taxon>Platyrrhini</taxon>
        <taxon>Cebidae</taxon>
        <taxon>Callitrichinae</taxon>
        <taxon>Saguinus</taxon>
    </lineage>
</organism>
<sequence>MEVRWCTISDPEQQKCSDMSKAFREAGIQPSLLCVQGTSANHCIQLITAQEADAITLDGGAIYEAGKEHGLKPVVGEVYDQGRRVQWEDRGRPALEVSPPGCPCWSRPDPAALSWSSALSTQQSWSPSQMNALRAP</sequence>
<comment type="caution">
    <text evidence="2">The sequence shown here is derived from an EMBL/GenBank/DDBJ whole genome shotgun (WGS) entry which is preliminary data.</text>
</comment>
<dbReference type="SUPFAM" id="SSF53850">
    <property type="entry name" value="Periplasmic binding protein-like II"/>
    <property type="match status" value="1"/>
</dbReference>